<reference evidence="7 8" key="1">
    <citation type="submission" date="2020-08" db="EMBL/GenBank/DDBJ databases">
        <title>Draft genome sequencing of an Anaerocolumna strain isolated from anoxic soil subjected to BSD treatment.</title>
        <authorList>
            <person name="Uek A."/>
            <person name="Tonouchi A."/>
        </authorList>
    </citation>
    <scope>NUCLEOTIDE SEQUENCE [LARGE SCALE GENOMIC DNA]</scope>
    <source>
        <strain evidence="7 8">CTTW</strain>
    </source>
</reference>
<dbReference type="InterPro" id="IPR000086">
    <property type="entry name" value="NUDIX_hydrolase_dom"/>
</dbReference>
<dbReference type="CDD" id="cd18875">
    <property type="entry name" value="NUDIX_Hydrolase"/>
    <property type="match status" value="1"/>
</dbReference>
<dbReference type="EMBL" id="AP023368">
    <property type="protein sequence ID" value="BCJ97225.1"/>
    <property type="molecule type" value="Genomic_DNA"/>
</dbReference>
<dbReference type="InterPro" id="IPR015797">
    <property type="entry name" value="NUDIX_hydrolase-like_dom_sf"/>
</dbReference>
<dbReference type="GO" id="GO:0005737">
    <property type="term" value="C:cytoplasm"/>
    <property type="evidence" value="ECO:0007669"/>
    <property type="project" value="TreeGrafter"/>
</dbReference>
<protein>
    <submittedName>
        <fullName evidence="7">7,8-dihydro-8-oxoguanine triphosphatase</fullName>
    </submittedName>
</protein>
<keyword evidence="5" id="KW-0460">Magnesium</keyword>
<dbReference type="KEGG" id="acht:bsdcttw_02660"/>
<organism evidence="7 8">
    <name type="scientific">Anaerocolumna chitinilytica</name>
    <dbReference type="NCBI Taxonomy" id="1727145"/>
    <lineage>
        <taxon>Bacteria</taxon>
        <taxon>Bacillati</taxon>
        <taxon>Bacillota</taxon>
        <taxon>Clostridia</taxon>
        <taxon>Lachnospirales</taxon>
        <taxon>Lachnospiraceae</taxon>
        <taxon>Anaerocolumna</taxon>
    </lineage>
</organism>
<evidence type="ECO:0000256" key="5">
    <source>
        <dbReference type="ARBA" id="ARBA00022842"/>
    </source>
</evidence>
<evidence type="ECO:0000256" key="4">
    <source>
        <dbReference type="ARBA" id="ARBA00022801"/>
    </source>
</evidence>
<evidence type="ECO:0000259" key="6">
    <source>
        <dbReference type="PROSITE" id="PS51462"/>
    </source>
</evidence>
<gene>
    <name evidence="7" type="ORF">bsdcttw_02660</name>
</gene>
<dbReference type="RefSeq" id="WP_185257676.1">
    <property type="nucleotide sequence ID" value="NZ_AP023368.1"/>
</dbReference>
<dbReference type="Proteomes" id="UP000515703">
    <property type="component" value="Chromosome"/>
</dbReference>
<dbReference type="GO" id="GO:0046872">
    <property type="term" value="F:metal ion binding"/>
    <property type="evidence" value="ECO:0007669"/>
    <property type="project" value="UniProtKB-KW"/>
</dbReference>
<reference evidence="7 8" key="2">
    <citation type="submission" date="2020-08" db="EMBL/GenBank/DDBJ databases">
        <authorList>
            <person name="Ueki A."/>
            <person name="Tonouchi A."/>
        </authorList>
    </citation>
    <scope>NUCLEOTIDE SEQUENCE [LARGE SCALE GENOMIC DNA]</scope>
    <source>
        <strain evidence="7 8">CTTW</strain>
    </source>
</reference>
<dbReference type="Gene3D" id="3.90.79.10">
    <property type="entry name" value="Nucleoside Triphosphate Pyrophosphohydrolase"/>
    <property type="match status" value="1"/>
</dbReference>
<sequence>MDRSEKAIFTNMCMIYDSKGKVLVLDKADKDWGGVTFPGGHVEKEESFTDSVIREVYEETGLRIFSPRMCGIKQFMTEDSTRYVVLFYKTDKFTGEVTSSEEGKVYWTSLEGLKNKRLAEGMDKMLRVFLEEDISEYYWHRADGIWVDELK</sequence>
<comment type="cofactor">
    <cofactor evidence="1">
        <name>Mg(2+)</name>
        <dbReference type="ChEBI" id="CHEBI:18420"/>
    </cofactor>
</comment>
<dbReference type="PANTHER" id="PTHR43758">
    <property type="entry name" value="7,8-DIHYDRO-8-OXOGUANINE TRIPHOSPHATASE"/>
    <property type="match status" value="1"/>
</dbReference>
<dbReference type="PROSITE" id="PS51462">
    <property type="entry name" value="NUDIX"/>
    <property type="match status" value="1"/>
</dbReference>
<accession>A0A7I8DJR1</accession>
<evidence type="ECO:0000256" key="3">
    <source>
        <dbReference type="ARBA" id="ARBA00022723"/>
    </source>
</evidence>
<feature type="domain" description="Nudix hydrolase" evidence="6">
    <location>
        <begin position="6"/>
        <end position="131"/>
    </location>
</feature>
<evidence type="ECO:0000256" key="2">
    <source>
        <dbReference type="ARBA" id="ARBA00005582"/>
    </source>
</evidence>
<dbReference type="SUPFAM" id="SSF55811">
    <property type="entry name" value="Nudix"/>
    <property type="match status" value="1"/>
</dbReference>
<name>A0A7I8DJR1_9FIRM</name>
<dbReference type="PANTHER" id="PTHR43758:SF2">
    <property type="entry name" value="OXIDIZED PURINE NUCLEOSIDE TRIPHOSPHATE HYDROLASE"/>
    <property type="match status" value="1"/>
</dbReference>
<evidence type="ECO:0000313" key="8">
    <source>
        <dbReference type="Proteomes" id="UP000515703"/>
    </source>
</evidence>
<evidence type="ECO:0000256" key="1">
    <source>
        <dbReference type="ARBA" id="ARBA00001946"/>
    </source>
</evidence>
<evidence type="ECO:0000313" key="7">
    <source>
        <dbReference type="EMBL" id="BCJ97225.1"/>
    </source>
</evidence>
<dbReference type="GO" id="GO:0016818">
    <property type="term" value="F:hydrolase activity, acting on acid anhydrides, in phosphorus-containing anhydrides"/>
    <property type="evidence" value="ECO:0007669"/>
    <property type="project" value="TreeGrafter"/>
</dbReference>
<keyword evidence="8" id="KW-1185">Reference proteome</keyword>
<keyword evidence="4" id="KW-0378">Hydrolase</keyword>
<dbReference type="Pfam" id="PF00293">
    <property type="entry name" value="NUDIX"/>
    <property type="match status" value="1"/>
</dbReference>
<dbReference type="AlphaFoldDB" id="A0A7I8DJR1"/>
<keyword evidence="3" id="KW-0479">Metal-binding</keyword>
<proteinExistence type="inferred from homology"/>
<comment type="similarity">
    <text evidence="2">Belongs to the Nudix hydrolase family.</text>
</comment>